<name>A0A1I7JES3_9BURK</name>
<proteinExistence type="predicted"/>
<dbReference type="EMBL" id="FPBO01000011">
    <property type="protein sequence ID" value="SFU83647.1"/>
    <property type="molecule type" value="Genomic_DNA"/>
</dbReference>
<reference evidence="2" key="1">
    <citation type="submission" date="2016-10" db="EMBL/GenBank/DDBJ databases">
        <authorList>
            <person name="Varghese N."/>
            <person name="Submissions S."/>
        </authorList>
    </citation>
    <scope>NUCLEOTIDE SEQUENCE [LARGE SCALE GENOMIC DNA]</scope>
    <source>
        <strain evidence="2">CGMCC 1.11014</strain>
    </source>
</reference>
<dbReference type="RefSeq" id="WP_093556112.1">
    <property type="nucleotide sequence ID" value="NZ_FPBO01000011.1"/>
</dbReference>
<dbReference type="Proteomes" id="UP000199391">
    <property type="component" value="Unassembled WGS sequence"/>
</dbReference>
<keyword evidence="2" id="KW-1185">Reference proteome</keyword>
<organism evidence="1 2">
    <name type="scientific">Pseudoduganella namucuonensis</name>
    <dbReference type="NCBI Taxonomy" id="1035707"/>
    <lineage>
        <taxon>Bacteria</taxon>
        <taxon>Pseudomonadati</taxon>
        <taxon>Pseudomonadota</taxon>
        <taxon>Betaproteobacteria</taxon>
        <taxon>Burkholderiales</taxon>
        <taxon>Oxalobacteraceae</taxon>
        <taxon>Telluria group</taxon>
        <taxon>Pseudoduganella</taxon>
    </lineage>
</organism>
<accession>A0A1I7JES3</accession>
<dbReference type="NCBIfam" id="NF046077">
    <property type="entry name" value="LPS_M949_RS01915"/>
    <property type="match status" value="1"/>
</dbReference>
<gene>
    <name evidence="1" type="ORF">SAMN05216552_101165</name>
</gene>
<dbReference type="AlphaFoldDB" id="A0A1I7JES3"/>
<dbReference type="OrthoDB" id="7004036at2"/>
<evidence type="ECO:0000313" key="2">
    <source>
        <dbReference type="Proteomes" id="UP000199391"/>
    </source>
</evidence>
<protein>
    <submittedName>
        <fullName evidence="1">Uncharacterized protein</fullName>
    </submittedName>
</protein>
<sequence length="168" mass="18718">MDAKGEHLLVLDRKAMPAPTNPRSGRFGRIELNGTYHLRRPGRWTVEWKVHDFVDCRELDSEASFFKSAVSFTDLNNDGVTEVSLPYQLFCGGGVDSSTIKVVLREGPTKLAVRGESLVKLPGQAPFGGTHTFDRALLLPENAAYKRHLYTIWQSVSVDERKSAGQTQ</sequence>
<dbReference type="InterPro" id="IPR058148">
    <property type="entry name" value="M949_RS01915-like_dom"/>
</dbReference>
<evidence type="ECO:0000313" key="1">
    <source>
        <dbReference type="EMBL" id="SFU83647.1"/>
    </source>
</evidence>